<organism evidence="3 4">
    <name type="scientific">Legionella adelaidensis</name>
    <dbReference type="NCBI Taxonomy" id="45056"/>
    <lineage>
        <taxon>Bacteria</taxon>
        <taxon>Pseudomonadati</taxon>
        <taxon>Pseudomonadota</taxon>
        <taxon>Gammaproteobacteria</taxon>
        <taxon>Legionellales</taxon>
        <taxon>Legionellaceae</taxon>
        <taxon>Legionella</taxon>
    </lineage>
</organism>
<dbReference type="Gene3D" id="3.40.50.720">
    <property type="entry name" value="NAD(P)-binding Rossmann-like Domain"/>
    <property type="match status" value="1"/>
</dbReference>
<dbReference type="PATRIC" id="fig|45056.6.peg.2192"/>
<dbReference type="RefSeq" id="WP_058463166.1">
    <property type="nucleotide sequence ID" value="NZ_CAAAHS010000001.1"/>
</dbReference>
<accession>A0A0W0R1B8</accession>
<dbReference type="PRINTS" id="PR00080">
    <property type="entry name" value="SDRFAMILY"/>
</dbReference>
<dbReference type="SUPFAM" id="SSF51735">
    <property type="entry name" value="NAD(P)-binding Rossmann-fold domains"/>
    <property type="match status" value="1"/>
</dbReference>
<evidence type="ECO:0000313" key="3">
    <source>
        <dbReference type="EMBL" id="KTC64826.1"/>
    </source>
</evidence>
<dbReference type="GO" id="GO:0016491">
    <property type="term" value="F:oxidoreductase activity"/>
    <property type="evidence" value="ECO:0007669"/>
    <property type="project" value="UniProtKB-KW"/>
</dbReference>
<gene>
    <name evidence="3" type="ORF">Lade_2120</name>
</gene>
<dbReference type="PANTHER" id="PTHR43639">
    <property type="entry name" value="OXIDOREDUCTASE, SHORT-CHAIN DEHYDROGENASE/REDUCTASE FAMILY (AFU_ORTHOLOGUE AFUA_5G02870)"/>
    <property type="match status" value="1"/>
</dbReference>
<dbReference type="InterPro" id="IPR002347">
    <property type="entry name" value="SDR_fam"/>
</dbReference>
<protein>
    <submittedName>
        <fullName evidence="3">Pteridine reductase</fullName>
    </submittedName>
</protein>
<evidence type="ECO:0000313" key="4">
    <source>
        <dbReference type="Proteomes" id="UP000054859"/>
    </source>
</evidence>
<evidence type="ECO:0000256" key="2">
    <source>
        <dbReference type="ARBA" id="ARBA00023002"/>
    </source>
</evidence>
<evidence type="ECO:0000256" key="1">
    <source>
        <dbReference type="ARBA" id="ARBA00006484"/>
    </source>
</evidence>
<reference evidence="3 4" key="1">
    <citation type="submission" date="2015-11" db="EMBL/GenBank/DDBJ databases">
        <title>Identification of large and diverse effector repertoires of 38 Legionella species.</title>
        <authorList>
            <person name="Burstein D."/>
            <person name="Amaro F."/>
            <person name="Zusman T."/>
            <person name="Lifshitz Z."/>
            <person name="Cohen O."/>
            <person name="Gilbert J.A."/>
            <person name="Pupko T."/>
            <person name="Shuman H.A."/>
            <person name="Segal G."/>
        </authorList>
    </citation>
    <scope>NUCLEOTIDE SEQUENCE [LARGE SCALE GENOMIC DNA]</scope>
    <source>
        <strain evidence="3 4">1762-AUS-E</strain>
    </source>
</reference>
<dbReference type="NCBIfam" id="NF006598">
    <property type="entry name" value="PRK09135.1"/>
    <property type="match status" value="1"/>
</dbReference>
<name>A0A0W0R1B8_9GAMM</name>
<dbReference type="PRINTS" id="PR00081">
    <property type="entry name" value="GDHRDH"/>
</dbReference>
<dbReference type="Proteomes" id="UP000054859">
    <property type="component" value="Unassembled WGS sequence"/>
</dbReference>
<keyword evidence="4" id="KW-1185">Reference proteome</keyword>
<dbReference type="PANTHER" id="PTHR43639:SF1">
    <property type="entry name" value="SHORT-CHAIN DEHYDROGENASE_REDUCTASE FAMILY PROTEIN"/>
    <property type="match status" value="1"/>
</dbReference>
<keyword evidence="2" id="KW-0560">Oxidoreductase</keyword>
<comment type="similarity">
    <text evidence="1">Belongs to the short-chain dehydrogenases/reductases (SDR) family.</text>
</comment>
<comment type="caution">
    <text evidence="3">The sequence shown here is derived from an EMBL/GenBank/DDBJ whole genome shotgun (WGS) entry which is preliminary data.</text>
</comment>
<sequence length="245" mass="27390">MHKTKQPVALITGSARRIGATIAKKLHAANFNVIIHYLHSAAEAELLVQEFNFVRENSAISIKADLNLKREVERLANEAYQWQMKVNLLVNNASLFIKDEEKIETLWENLFTVNVKAPWWLSHSLQESLAKEKGAIINITDIHGEKPLKHYGIYSQSKAALHMQTKILAREFAPSIRVNAIAPGAIAWPENQNTLSEETQKEIIAKTPLKKHGKPAYIAQAVLAIAENQFITGQTLNVDGGRSIT</sequence>
<dbReference type="InterPro" id="IPR036291">
    <property type="entry name" value="NAD(P)-bd_dom_sf"/>
</dbReference>
<dbReference type="Pfam" id="PF13561">
    <property type="entry name" value="adh_short_C2"/>
    <property type="match status" value="1"/>
</dbReference>
<proteinExistence type="inferred from homology"/>
<dbReference type="OrthoDB" id="9793499at2"/>
<dbReference type="EMBL" id="LNKA01000019">
    <property type="protein sequence ID" value="KTC64826.1"/>
    <property type="molecule type" value="Genomic_DNA"/>
</dbReference>
<dbReference type="STRING" id="45056.Lade_2120"/>
<dbReference type="AlphaFoldDB" id="A0A0W0R1B8"/>